<gene>
    <name evidence="1" type="ORF">AWM68_17655</name>
</gene>
<comment type="caution">
    <text evidence="1">The sequence shown here is derived from an EMBL/GenBank/DDBJ whole genome shotgun (WGS) entry which is preliminary data.</text>
</comment>
<protein>
    <submittedName>
        <fullName evidence="1">Uncharacterized protein</fullName>
    </submittedName>
</protein>
<accession>A0A163S267</accession>
<sequence length="211" mass="24560">MIKSYSGLNLLQKHLKGISETKGFLSYFLSSHRYLNIQMPYYDYLRGKIFINDLRDNHVDSVPYNFDINDLIWMLYQDFLNQVKKGAQNDQIAAYLVGGKQRYFKKQKKAKKVMKPLTEHVFTFEIVDEEVEENTDSEDNAKTAYLDIRISESELLRGEVLIHDLTAYLKGVEVSIEEVVTIVYLDFIENVKSNGNSVKVQKSILAHMKKF</sequence>
<keyword evidence="2" id="KW-1185">Reference proteome</keyword>
<organism evidence="1 2">
    <name type="scientific">Fictibacillus phosphorivorans</name>
    <dbReference type="NCBI Taxonomy" id="1221500"/>
    <lineage>
        <taxon>Bacteria</taxon>
        <taxon>Bacillati</taxon>
        <taxon>Bacillota</taxon>
        <taxon>Bacilli</taxon>
        <taxon>Bacillales</taxon>
        <taxon>Fictibacillaceae</taxon>
        <taxon>Fictibacillus</taxon>
    </lineage>
</organism>
<reference evidence="2" key="1">
    <citation type="submission" date="2016-01" db="EMBL/GenBank/DDBJ databases">
        <title>Draft genome of Chromobacterium sp. F49.</title>
        <authorList>
            <person name="Hong K.W."/>
        </authorList>
    </citation>
    <scope>NUCLEOTIDE SEQUENCE [LARGE SCALE GENOMIC DNA]</scope>
    <source>
        <strain evidence="2">P7IIIA</strain>
    </source>
</reference>
<dbReference type="EMBL" id="LRFC01000006">
    <property type="protein sequence ID" value="KZE67997.1"/>
    <property type="molecule type" value="Genomic_DNA"/>
</dbReference>
<dbReference type="RefSeq" id="WP_066238507.1">
    <property type="nucleotide sequence ID" value="NZ_LRFC01000006.1"/>
</dbReference>
<proteinExistence type="predicted"/>
<dbReference type="OrthoDB" id="2866249at2"/>
<dbReference type="Proteomes" id="UP000076567">
    <property type="component" value="Unassembled WGS sequence"/>
</dbReference>
<dbReference type="AlphaFoldDB" id="A0A163S267"/>
<evidence type="ECO:0000313" key="1">
    <source>
        <dbReference type="EMBL" id="KZE67997.1"/>
    </source>
</evidence>
<evidence type="ECO:0000313" key="2">
    <source>
        <dbReference type="Proteomes" id="UP000076567"/>
    </source>
</evidence>
<name>A0A163S267_9BACL</name>